<comment type="caution">
    <text evidence="1">The sequence shown here is derived from an EMBL/GenBank/DDBJ whole genome shotgun (WGS) entry which is preliminary data.</text>
</comment>
<accession>A0A7W7VBF2</accession>
<reference evidence="1 2" key="1">
    <citation type="submission" date="2020-08" db="EMBL/GenBank/DDBJ databases">
        <title>Genomic Encyclopedia of Type Strains, Phase III (KMG-III): the genomes of soil and plant-associated and newly described type strains.</title>
        <authorList>
            <person name="Whitman W."/>
        </authorList>
    </citation>
    <scope>NUCLEOTIDE SEQUENCE [LARGE SCALE GENOMIC DNA]</scope>
    <source>
        <strain evidence="1 2">CECT 8960</strain>
    </source>
</reference>
<sequence>MTVREADPRSHRGDAEGTGHELRILRARWRTASIAAGWRFPSDWGVPEVDEVCLSAVRRGDLVTALSGLGRARAEAGAGLDETLTDLAALHAVLTNADVRDGLIATDPNAAPTRLVRAAALAWAEASFGELRNAETTENLTNLTTLAYLRTRLDEVYRQAVRLRSPAAETHALLVVTLDLSSVTGWARLMAMVLVADALREIFDGGESIALLGPSVAAVLAERDSGFGDRALGAGWLITERLAVDPQLKSTRRPVVRLERLPDTHEDARELLNSISRA</sequence>
<evidence type="ECO:0000313" key="2">
    <source>
        <dbReference type="Proteomes" id="UP000520767"/>
    </source>
</evidence>
<proteinExistence type="predicted"/>
<name>A0A7W7VBF2_9PSEU</name>
<dbReference type="Proteomes" id="UP000520767">
    <property type="component" value="Unassembled WGS sequence"/>
</dbReference>
<dbReference type="RefSeq" id="WP_311770809.1">
    <property type="nucleotide sequence ID" value="NZ_JACHJQ010000001.1"/>
</dbReference>
<evidence type="ECO:0000313" key="1">
    <source>
        <dbReference type="EMBL" id="MBB4903901.1"/>
    </source>
</evidence>
<protein>
    <submittedName>
        <fullName evidence="1">GGDEF domain-containing protein</fullName>
    </submittedName>
</protein>
<dbReference type="EMBL" id="JACHJQ010000001">
    <property type="protein sequence ID" value="MBB4903901.1"/>
    <property type="molecule type" value="Genomic_DNA"/>
</dbReference>
<keyword evidence="2" id="KW-1185">Reference proteome</keyword>
<dbReference type="AlphaFoldDB" id="A0A7W7VBF2"/>
<gene>
    <name evidence="1" type="ORF">FHR82_000111</name>
</gene>
<organism evidence="1 2">
    <name type="scientific">Actinophytocola algeriensis</name>
    <dbReference type="NCBI Taxonomy" id="1768010"/>
    <lineage>
        <taxon>Bacteria</taxon>
        <taxon>Bacillati</taxon>
        <taxon>Actinomycetota</taxon>
        <taxon>Actinomycetes</taxon>
        <taxon>Pseudonocardiales</taxon>
        <taxon>Pseudonocardiaceae</taxon>
    </lineage>
</organism>